<organism evidence="2 3">
    <name type="scientific">Helicobacter pylori SNT49</name>
    <dbReference type="NCBI Taxonomy" id="1055530"/>
    <lineage>
        <taxon>Bacteria</taxon>
        <taxon>Pseudomonadati</taxon>
        <taxon>Campylobacterota</taxon>
        <taxon>Epsilonproteobacteria</taxon>
        <taxon>Campylobacterales</taxon>
        <taxon>Helicobacteraceae</taxon>
        <taxon>Helicobacter</taxon>
    </lineage>
</organism>
<evidence type="ECO:0000313" key="3">
    <source>
        <dbReference type="Proteomes" id="UP000008534"/>
    </source>
</evidence>
<keyword evidence="1" id="KW-1133">Transmembrane helix</keyword>
<feature type="transmembrane region" description="Helical" evidence="1">
    <location>
        <begin position="12"/>
        <end position="30"/>
    </location>
</feature>
<sequence>MIQRPQHSKGLLSFNALFGCFYAFLIVVYHNQ</sequence>
<proteinExistence type="predicted"/>
<dbReference type="AlphaFoldDB" id="G2MBK7"/>
<name>G2MBK7_HELPX</name>
<dbReference type="EMBL" id="CP002983">
    <property type="protein sequence ID" value="AEN16572.1"/>
    <property type="molecule type" value="Genomic_DNA"/>
</dbReference>
<dbReference type="PROSITE" id="PS51257">
    <property type="entry name" value="PROKAR_LIPOPROTEIN"/>
    <property type="match status" value="1"/>
</dbReference>
<dbReference type="KEGG" id="hen:HPSNT_02015"/>
<keyword evidence="1" id="KW-0472">Membrane</keyword>
<gene>
    <name evidence="2" type="ORF">HPSNT_02015</name>
</gene>
<reference evidence="2 3" key="1">
    <citation type="submission" date="2011-08" db="EMBL/GenBank/DDBJ databases">
        <authorList>
            <person name="Kersulyte D."/>
            <person name="Choudhury A."/>
            <person name="Mukhopadhyay A.K."/>
            <person name="Nair G.B."/>
            <person name="Berg D.E."/>
        </authorList>
    </citation>
    <scope>NUCLEOTIDE SEQUENCE [LARGE SCALE GENOMIC DNA]</scope>
    <source>
        <strain evidence="3">SNT49</strain>
    </source>
</reference>
<evidence type="ECO:0000313" key="2">
    <source>
        <dbReference type="EMBL" id="AEN16572.1"/>
    </source>
</evidence>
<keyword evidence="1" id="KW-0812">Transmembrane</keyword>
<protein>
    <submittedName>
        <fullName evidence="2">Uncharacterized protein</fullName>
    </submittedName>
</protein>
<dbReference type="Proteomes" id="UP000008534">
    <property type="component" value="Chromosome"/>
</dbReference>
<dbReference type="HOGENOM" id="CLU_3389819_0_0_7"/>
<evidence type="ECO:0000256" key="1">
    <source>
        <dbReference type="SAM" id="Phobius"/>
    </source>
</evidence>
<accession>G2MBK7</accession>